<evidence type="ECO:0000256" key="3">
    <source>
        <dbReference type="ARBA" id="ARBA00023315"/>
    </source>
</evidence>
<dbReference type="CDD" id="cd04301">
    <property type="entry name" value="NAT_SF"/>
    <property type="match status" value="1"/>
</dbReference>
<dbReference type="GO" id="GO:0008080">
    <property type="term" value="F:N-acetyltransferase activity"/>
    <property type="evidence" value="ECO:0007669"/>
    <property type="project" value="TreeGrafter"/>
</dbReference>
<dbReference type="GeneID" id="97549648"/>
<protein>
    <submittedName>
        <fullName evidence="5">GNAT family N-acetyltransferase</fullName>
    </submittedName>
</protein>
<sequence length="153" mass="17879">MSECSIEQVTSESFSDFFKLLCELARYEHLTPPDVDAESRLKHDLLDSHPRLEAYIARYQGSPIGFATFFFSYSTFLAKPTLFLEDIFVLESYRGNGYGKKLFDFCRNEAKVRGCGRMDWMVLTWNEPSIQFYEKIGGSRLGWYTYRLSQDQL</sequence>
<dbReference type="AlphaFoldDB" id="A0A2V2NCX8"/>
<evidence type="ECO:0000256" key="2">
    <source>
        <dbReference type="ARBA" id="ARBA00022679"/>
    </source>
</evidence>
<feature type="domain" description="N-acetyltransferase" evidence="4">
    <location>
        <begin position="4"/>
        <end position="153"/>
    </location>
</feature>
<dbReference type="InterPro" id="IPR000182">
    <property type="entry name" value="GNAT_dom"/>
</dbReference>
<dbReference type="RefSeq" id="WP_109967547.1">
    <property type="nucleotide sequence ID" value="NZ_CP176093.1"/>
</dbReference>
<name>A0A2V2NCX8_9EURY</name>
<evidence type="ECO:0000259" key="4">
    <source>
        <dbReference type="PROSITE" id="PS51186"/>
    </source>
</evidence>
<reference evidence="5 6" key="1">
    <citation type="submission" date="2018-05" db="EMBL/GenBank/DDBJ databases">
        <title>Draft genome of Methanospirillum lacunae Ki8-1.</title>
        <authorList>
            <person name="Dueholm M.S."/>
            <person name="Nielsen P.H."/>
            <person name="Bakmann L.F."/>
            <person name="Otzen D.E."/>
        </authorList>
    </citation>
    <scope>NUCLEOTIDE SEQUENCE [LARGE SCALE GENOMIC DNA]</scope>
    <source>
        <strain evidence="5 6">Ki8-1</strain>
    </source>
</reference>
<dbReference type="InterPro" id="IPR016181">
    <property type="entry name" value="Acyl_CoA_acyltransferase"/>
</dbReference>
<dbReference type="EMBL" id="QGMY01000002">
    <property type="protein sequence ID" value="PWR74268.1"/>
    <property type="molecule type" value="Genomic_DNA"/>
</dbReference>
<dbReference type="Gene3D" id="3.40.630.30">
    <property type="match status" value="1"/>
</dbReference>
<keyword evidence="2 5" id="KW-0808">Transferase</keyword>
<keyword evidence="3" id="KW-0012">Acyltransferase</keyword>
<dbReference type="FunFam" id="3.40.630.30:FF:000064">
    <property type="entry name" value="GNAT family acetyltransferase"/>
    <property type="match status" value="1"/>
</dbReference>
<evidence type="ECO:0000313" key="5">
    <source>
        <dbReference type="EMBL" id="PWR74268.1"/>
    </source>
</evidence>
<dbReference type="Proteomes" id="UP000245657">
    <property type="component" value="Unassembled WGS sequence"/>
</dbReference>
<comment type="caution">
    <text evidence="5">The sequence shown here is derived from an EMBL/GenBank/DDBJ whole genome shotgun (WGS) entry which is preliminary data.</text>
</comment>
<keyword evidence="6" id="KW-1185">Reference proteome</keyword>
<evidence type="ECO:0000256" key="1">
    <source>
        <dbReference type="ARBA" id="ARBA00008694"/>
    </source>
</evidence>
<evidence type="ECO:0000313" key="6">
    <source>
        <dbReference type="Proteomes" id="UP000245657"/>
    </source>
</evidence>
<dbReference type="SUPFAM" id="SSF55729">
    <property type="entry name" value="Acyl-CoA N-acyltransferases (Nat)"/>
    <property type="match status" value="1"/>
</dbReference>
<accession>A0A2V2NCX8</accession>
<dbReference type="Pfam" id="PF00583">
    <property type="entry name" value="Acetyltransf_1"/>
    <property type="match status" value="1"/>
</dbReference>
<dbReference type="PANTHER" id="PTHR10545">
    <property type="entry name" value="DIAMINE N-ACETYLTRANSFERASE"/>
    <property type="match status" value="1"/>
</dbReference>
<dbReference type="InterPro" id="IPR051016">
    <property type="entry name" value="Diverse_Substrate_AcTransf"/>
</dbReference>
<dbReference type="OrthoDB" id="87545at2157"/>
<gene>
    <name evidence="5" type="ORF">DK846_03735</name>
</gene>
<organism evidence="5 6">
    <name type="scientific">Methanospirillum lacunae</name>
    <dbReference type="NCBI Taxonomy" id="668570"/>
    <lineage>
        <taxon>Archaea</taxon>
        <taxon>Methanobacteriati</taxon>
        <taxon>Methanobacteriota</taxon>
        <taxon>Stenosarchaea group</taxon>
        <taxon>Methanomicrobia</taxon>
        <taxon>Methanomicrobiales</taxon>
        <taxon>Methanospirillaceae</taxon>
        <taxon>Methanospirillum</taxon>
    </lineage>
</organism>
<dbReference type="PROSITE" id="PS51186">
    <property type="entry name" value="GNAT"/>
    <property type="match status" value="1"/>
</dbReference>
<comment type="similarity">
    <text evidence="1">Belongs to the acetyltransferase family.</text>
</comment>
<dbReference type="PANTHER" id="PTHR10545:SF29">
    <property type="entry name" value="GH14572P-RELATED"/>
    <property type="match status" value="1"/>
</dbReference>
<proteinExistence type="inferred from homology"/>